<dbReference type="InterPro" id="IPR011990">
    <property type="entry name" value="TPR-like_helical_dom_sf"/>
</dbReference>
<feature type="compositionally biased region" description="Acidic residues" evidence="4">
    <location>
        <begin position="344"/>
        <end position="353"/>
    </location>
</feature>
<dbReference type="Gramene" id="GBG77210">
    <property type="protein sequence ID" value="GBG77210"/>
    <property type="gene ID" value="CBR_g23537"/>
</dbReference>
<dbReference type="Proteomes" id="UP000265515">
    <property type="component" value="Unassembled WGS sequence"/>
</dbReference>
<comment type="caution">
    <text evidence="5">The sequence shown here is derived from an EMBL/GenBank/DDBJ whole genome shotgun (WGS) entry which is preliminary data.</text>
</comment>
<gene>
    <name evidence="5" type="ORF">CBR_g23537</name>
</gene>
<comment type="similarity">
    <text evidence="1">Belongs to the PPR family. P subfamily.</text>
</comment>
<sequence>MLCSPQDGLQADQTTYAAMIDVMGRTQQWENLEKLLCAIATEKLPPDDIICRSVVEIYGRAGRFEKMEELLQMLQERRAVDESNRGGGGAAGTARTSFEWSTYHAMAEVYGAAKRWDDVARVVGSCQRELGVLEMKTLSLLVDALGQAREYQSMQGLLEMFEDQGTRPNWRLYAVLLEAFAKQCDNHAGLWQFAASILNRTAKGGATPGRVSVPSGDLERARCHSILGAMCKRFIDGVPGLVAYYRSRGWVADLSAYRLILEGYGARGMVDEALAVYEVIRHEERKRRAVFSKEGDDRNWETEAHPAAGQEWMEKVGHGTTDLEGNVGRGRPGEKRRQRGYRGEDEDYEDYEDADYPECKDEVEADEGGESLCAKETGQAIGMNRASYNFLIDSCCKSRRMQDAWMLVKDMEGRGMDLHQSAIHLFMNGYAAMGMWDQVENLMSLMKERGLQANNRSYAFLVDAYCNAGRIEDAKRVSRSFHAVGHRDLVVMQNTMVRLYGWSGDIERARSTYRGITATGAQRNQASYMAMLDAATNLGRMDIVLEVAKDMQASRSFVGNVIFTALLNACKKCGSWEDWKLVVNSMTILKFPDEVVQFVVGKESWAGDLKKKQDNRNGKQRGKPQGVSGRKAVRALPVLSPEEEEKERELWRTAYSYLEPFTRIAVHVSERRALFNALVDSLWLMGQETRARAVVQLGMARGLYYSKPLQRNSSVLELRNLSVGSMQVMLLLCLREMQMDVLKKREMQNTSERRGIEGGGCGGKAKRKEAEFPDRLDEEGLMVEIVLSGDNWEGKKGWAEIEDALEMFLRDLGAPFKWAEGGGSRERREKMLALRMDVQQWLQEEQTQATLEFVNGPPSWVILDDSNNLNNAQRFHGGID</sequence>
<feature type="repeat" description="PPR" evidence="3">
    <location>
        <begin position="454"/>
        <end position="488"/>
    </location>
</feature>
<protein>
    <recommendedName>
        <fullName evidence="7">Pentacotripeptide-repeat region of PRORP domain-containing protein</fullName>
    </recommendedName>
</protein>
<dbReference type="STRING" id="69332.A0A388L4H7"/>
<feature type="region of interest" description="Disordered" evidence="4">
    <location>
        <begin position="319"/>
        <end position="353"/>
    </location>
</feature>
<dbReference type="OrthoDB" id="693457at2759"/>
<evidence type="ECO:0008006" key="7">
    <source>
        <dbReference type="Google" id="ProtNLM"/>
    </source>
</evidence>
<dbReference type="EMBL" id="BFEA01000262">
    <property type="protein sequence ID" value="GBG77210.1"/>
    <property type="molecule type" value="Genomic_DNA"/>
</dbReference>
<dbReference type="NCBIfam" id="TIGR00756">
    <property type="entry name" value="PPR"/>
    <property type="match status" value="1"/>
</dbReference>
<dbReference type="AlphaFoldDB" id="A0A388L4H7"/>
<evidence type="ECO:0000256" key="4">
    <source>
        <dbReference type="SAM" id="MobiDB-lite"/>
    </source>
</evidence>
<dbReference type="PROSITE" id="PS51375">
    <property type="entry name" value="PPR"/>
    <property type="match status" value="2"/>
</dbReference>
<proteinExistence type="inferred from homology"/>
<feature type="region of interest" description="Disordered" evidence="4">
    <location>
        <begin position="748"/>
        <end position="769"/>
    </location>
</feature>
<reference evidence="5 6" key="1">
    <citation type="journal article" date="2018" name="Cell">
        <title>The Chara Genome: Secondary Complexity and Implications for Plant Terrestrialization.</title>
        <authorList>
            <person name="Nishiyama T."/>
            <person name="Sakayama H."/>
            <person name="Vries J.D."/>
            <person name="Buschmann H."/>
            <person name="Saint-Marcoux D."/>
            <person name="Ullrich K.K."/>
            <person name="Haas F.B."/>
            <person name="Vanderstraeten L."/>
            <person name="Becker D."/>
            <person name="Lang D."/>
            <person name="Vosolsobe S."/>
            <person name="Rombauts S."/>
            <person name="Wilhelmsson P.K.I."/>
            <person name="Janitza P."/>
            <person name="Kern R."/>
            <person name="Heyl A."/>
            <person name="Rumpler F."/>
            <person name="Villalobos L.I.A.C."/>
            <person name="Clay J.M."/>
            <person name="Skokan R."/>
            <person name="Toyoda A."/>
            <person name="Suzuki Y."/>
            <person name="Kagoshima H."/>
            <person name="Schijlen E."/>
            <person name="Tajeshwar N."/>
            <person name="Catarino B."/>
            <person name="Hetherington A.J."/>
            <person name="Saltykova A."/>
            <person name="Bonnot C."/>
            <person name="Breuninger H."/>
            <person name="Symeonidi A."/>
            <person name="Radhakrishnan G.V."/>
            <person name="Van Nieuwerburgh F."/>
            <person name="Deforce D."/>
            <person name="Chang C."/>
            <person name="Karol K.G."/>
            <person name="Hedrich R."/>
            <person name="Ulvskov P."/>
            <person name="Glockner G."/>
            <person name="Delwiche C.F."/>
            <person name="Petrasek J."/>
            <person name="Van de Peer Y."/>
            <person name="Friml J."/>
            <person name="Beilby M."/>
            <person name="Dolan L."/>
            <person name="Kohara Y."/>
            <person name="Sugano S."/>
            <person name="Fujiyama A."/>
            <person name="Delaux P.-M."/>
            <person name="Quint M."/>
            <person name="TheiBen G."/>
            <person name="Hagemann M."/>
            <person name="Harholt J."/>
            <person name="Dunand C."/>
            <person name="Zachgo S."/>
            <person name="Langdale J."/>
            <person name="Maumus F."/>
            <person name="Straeten D.V.D."/>
            <person name="Gould S.B."/>
            <person name="Rensing S.A."/>
        </authorList>
    </citation>
    <scope>NUCLEOTIDE SEQUENCE [LARGE SCALE GENOMIC DNA]</scope>
    <source>
        <strain evidence="5 6">S276</strain>
    </source>
</reference>
<evidence type="ECO:0000256" key="2">
    <source>
        <dbReference type="ARBA" id="ARBA00022737"/>
    </source>
</evidence>
<dbReference type="PANTHER" id="PTHR47447:SF17">
    <property type="entry name" value="OS12G0638900 PROTEIN"/>
    <property type="match status" value="1"/>
</dbReference>
<feature type="repeat" description="PPR" evidence="3">
    <location>
        <begin position="384"/>
        <end position="418"/>
    </location>
</feature>
<evidence type="ECO:0000256" key="1">
    <source>
        <dbReference type="ARBA" id="ARBA00007626"/>
    </source>
</evidence>
<dbReference type="PANTHER" id="PTHR47447">
    <property type="entry name" value="OS03G0856100 PROTEIN"/>
    <property type="match status" value="1"/>
</dbReference>
<dbReference type="Pfam" id="PF01535">
    <property type="entry name" value="PPR"/>
    <property type="match status" value="5"/>
</dbReference>
<evidence type="ECO:0000313" key="5">
    <source>
        <dbReference type="EMBL" id="GBG77210.1"/>
    </source>
</evidence>
<dbReference type="Gene3D" id="1.25.40.10">
    <property type="entry name" value="Tetratricopeptide repeat domain"/>
    <property type="match status" value="4"/>
</dbReference>
<keyword evidence="6" id="KW-1185">Reference proteome</keyword>
<evidence type="ECO:0000256" key="3">
    <source>
        <dbReference type="PROSITE-ProRule" id="PRU00708"/>
    </source>
</evidence>
<evidence type="ECO:0000313" key="6">
    <source>
        <dbReference type="Proteomes" id="UP000265515"/>
    </source>
</evidence>
<accession>A0A388L4H7</accession>
<organism evidence="5 6">
    <name type="scientific">Chara braunii</name>
    <name type="common">Braun's stonewort</name>
    <dbReference type="NCBI Taxonomy" id="69332"/>
    <lineage>
        <taxon>Eukaryota</taxon>
        <taxon>Viridiplantae</taxon>
        <taxon>Streptophyta</taxon>
        <taxon>Charophyceae</taxon>
        <taxon>Charales</taxon>
        <taxon>Characeae</taxon>
        <taxon>Chara</taxon>
    </lineage>
</organism>
<keyword evidence="2" id="KW-0677">Repeat</keyword>
<dbReference type="InterPro" id="IPR002885">
    <property type="entry name" value="PPR_rpt"/>
</dbReference>
<name>A0A388L4H7_CHABU</name>